<dbReference type="PROSITE" id="PS51278">
    <property type="entry name" value="GATASE_TYPE_2"/>
    <property type="match status" value="1"/>
</dbReference>
<comment type="pathway">
    <text evidence="1">Amino-acid biosynthesis; L-asparagine biosynthesis; L-asparagine from L-aspartate (L-Gln route): step 1/1.</text>
</comment>
<evidence type="ECO:0000256" key="4">
    <source>
        <dbReference type="ARBA" id="ARBA00022741"/>
    </source>
</evidence>
<keyword evidence="5 9" id="KW-0067">ATP-binding</keyword>
<reference evidence="12 13" key="1">
    <citation type="submission" date="2021-05" db="EMBL/GenBank/DDBJ databases">
        <title>The draft genome of Geobacter pelophilus DSM 12255.</title>
        <authorList>
            <person name="Xu Z."/>
            <person name="Masuda Y."/>
            <person name="Itoh H."/>
            <person name="Senoo K."/>
        </authorList>
    </citation>
    <scope>NUCLEOTIDE SEQUENCE [LARGE SCALE GENOMIC DNA]</scope>
    <source>
        <strain evidence="12 13">DSM 12255</strain>
    </source>
</reference>
<evidence type="ECO:0000256" key="3">
    <source>
        <dbReference type="ARBA" id="ARBA00012737"/>
    </source>
</evidence>
<dbReference type="GO" id="GO:0006529">
    <property type="term" value="P:asparagine biosynthetic process"/>
    <property type="evidence" value="ECO:0007669"/>
    <property type="project" value="UniProtKB-KW"/>
</dbReference>
<dbReference type="InterPro" id="IPR014729">
    <property type="entry name" value="Rossmann-like_a/b/a_fold"/>
</dbReference>
<feature type="binding site" evidence="9">
    <location>
        <position position="267"/>
    </location>
    <ligand>
        <name>ATP</name>
        <dbReference type="ChEBI" id="CHEBI:30616"/>
    </ligand>
</feature>
<dbReference type="Gene3D" id="3.60.20.10">
    <property type="entry name" value="Glutamine Phosphoribosylpyrophosphate, subunit 1, domain 1"/>
    <property type="match status" value="1"/>
</dbReference>
<dbReference type="InterPro" id="IPR051786">
    <property type="entry name" value="ASN_synthetase/amidase"/>
</dbReference>
<comment type="catalytic activity">
    <reaction evidence="7">
        <text>L-aspartate + L-glutamine + ATP + H2O = L-asparagine + L-glutamate + AMP + diphosphate + H(+)</text>
        <dbReference type="Rhea" id="RHEA:12228"/>
        <dbReference type="ChEBI" id="CHEBI:15377"/>
        <dbReference type="ChEBI" id="CHEBI:15378"/>
        <dbReference type="ChEBI" id="CHEBI:29985"/>
        <dbReference type="ChEBI" id="CHEBI:29991"/>
        <dbReference type="ChEBI" id="CHEBI:30616"/>
        <dbReference type="ChEBI" id="CHEBI:33019"/>
        <dbReference type="ChEBI" id="CHEBI:58048"/>
        <dbReference type="ChEBI" id="CHEBI:58359"/>
        <dbReference type="ChEBI" id="CHEBI:456215"/>
        <dbReference type="EC" id="6.3.5.4"/>
    </reaction>
</comment>
<dbReference type="InterPro" id="IPR001962">
    <property type="entry name" value="Asn_synthase"/>
</dbReference>
<dbReference type="RefSeq" id="WP_214173301.1">
    <property type="nucleotide sequence ID" value="NZ_JAHCVJ010000013.1"/>
</dbReference>
<evidence type="ECO:0000256" key="2">
    <source>
        <dbReference type="ARBA" id="ARBA00005752"/>
    </source>
</evidence>
<name>A0AAW4LAA3_9BACT</name>
<dbReference type="InterPro" id="IPR033738">
    <property type="entry name" value="AsnB_N"/>
</dbReference>
<dbReference type="Proteomes" id="UP000811899">
    <property type="component" value="Unassembled WGS sequence"/>
</dbReference>
<proteinExistence type="inferred from homology"/>
<keyword evidence="8" id="KW-0028">Amino-acid biosynthesis</keyword>
<feature type="site" description="Important for beta-aspartyl-AMP intermediate formation" evidence="10">
    <location>
        <position position="370"/>
    </location>
</feature>
<protein>
    <recommendedName>
        <fullName evidence="3">asparagine synthase (glutamine-hydrolyzing)</fullName>
        <ecNumber evidence="3">6.3.5.4</ecNumber>
    </recommendedName>
</protein>
<evidence type="ECO:0000256" key="1">
    <source>
        <dbReference type="ARBA" id="ARBA00005187"/>
    </source>
</evidence>
<sequence>MCGICGIFSQDPAAADASIAVMNDLQGLRGPDDRGESTVLAGAYTCRLGHTRLAIIDRAGGTQPMTSPDSGVSLVHNGEIYNHQRLRKELEKAGYFFAGRSDTEVLLHGYHAWGIEGLLQRIDGMFAFAVADPTQGRIILARDPAGQKPLYYTGESGKAFAFASTLQALTSLPWFDRQIDQDAVELFLNLRVIPAPYSIYRSARKLHPGCYLVHDGNTTTIREYWSPLTIPPAPHDANESALLERYCDLLSSSLAESLISDEPVSLLLSSGIDSASLACALAKLPEMESITAFTVSFSAKGYDESSAAAAIAGHLGLSHQLLSFDGDSFAEQVDTLAKITDEPFGDPGMLPALQLSRAVALSSRVAIGGDGADELFGGYQTFGILPFWPLLKRFPGFFRNAAQVAQRMLPVTGAPHPLGTKIRRFSLGLGMPDHLAFAHWLCVFSPEETAQLLDKPGTTLFKDFVANRLTGLTDEDPVTVMCKSYFRLFLPGVLEKMDRAAMNYSLETRAPFLQRRMIEFALSLPPQFKIRLGNTKYLLRKSLSSCLPGEIVRAGKKGFLPPLADEFAGNWGAGISGTLSAACHNFGIDHKKIMTLLDDHRKRRGDHSQQLWLIYQLGLFLQNSRKSAASSPHEHRRASAP</sequence>
<evidence type="ECO:0000313" key="13">
    <source>
        <dbReference type="Proteomes" id="UP000811899"/>
    </source>
</evidence>
<evidence type="ECO:0000259" key="11">
    <source>
        <dbReference type="PROSITE" id="PS51278"/>
    </source>
</evidence>
<evidence type="ECO:0000256" key="7">
    <source>
        <dbReference type="ARBA" id="ARBA00048741"/>
    </source>
</evidence>
<dbReference type="Pfam" id="PF00733">
    <property type="entry name" value="Asn_synthase"/>
    <property type="match status" value="1"/>
</dbReference>
<keyword evidence="13" id="KW-1185">Reference proteome</keyword>
<dbReference type="PIRSF" id="PIRSF001589">
    <property type="entry name" value="Asn_synthetase_glu-h"/>
    <property type="match status" value="1"/>
</dbReference>
<dbReference type="SUPFAM" id="SSF56235">
    <property type="entry name" value="N-terminal nucleophile aminohydrolases (Ntn hydrolases)"/>
    <property type="match status" value="1"/>
</dbReference>
<feature type="active site" description="For GATase activity" evidence="8">
    <location>
        <position position="2"/>
    </location>
</feature>
<dbReference type="GO" id="GO:0005524">
    <property type="term" value="F:ATP binding"/>
    <property type="evidence" value="ECO:0007669"/>
    <property type="project" value="UniProtKB-KW"/>
</dbReference>
<evidence type="ECO:0000256" key="5">
    <source>
        <dbReference type="ARBA" id="ARBA00022840"/>
    </source>
</evidence>
<feature type="binding site" evidence="9">
    <location>
        <position position="295"/>
    </location>
    <ligand>
        <name>ATP</name>
        <dbReference type="ChEBI" id="CHEBI:30616"/>
    </ligand>
</feature>
<keyword evidence="8" id="KW-0061">Asparagine biosynthesis</keyword>
<keyword evidence="12" id="KW-0436">Ligase</keyword>
<dbReference type="GO" id="GO:0005829">
    <property type="term" value="C:cytosol"/>
    <property type="evidence" value="ECO:0007669"/>
    <property type="project" value="TreeGrafter"/>
</dbReference>
<comment type="caution">
    <text evidence="12">The sequence shown here is derived from an EMBL/GenBank/DDBJ whole genome shotgun (WGS) entry which is preliminary data.</text>
</comment>
<evidence type="ECO:0000256" key="9">
    <source>
        <dbReference type="PIRSR" id="PIRSR001589-2"/>
    </source>
</evidence>
<dbReference type="GO" id="GO:0004066">
    <property type="term" value="F:asparagine synthase (glutamine-hydrolyzing) activity"/>
    <property type="evidence" value="ECO:0007669"/>
    <property type="project" value="UniProtKB-EC"/>
</dbReference>
<dbReference type="EC" id="6.3.5.4" evidence="3"/>
<dbReference type="InterPro" id="IPR017932">
    <property type="entry name" value="GATase_2_dom"/>
</dbReference>
<dbReference type="InterPro" id="IPR029055">
    <property type="entry name" value="Ntn_hydrolases_N"/>
</dbReference>
<dbReference type="PANTHER" id="PTHR43284">
    <property type="entry name" value="ASPARAGINE SYNTHETASE (GLUTAMINE-HYDROLYZING)"/>
    <property type="match status" value="1"/>
</dbReference>
<dbReference type="CDD" id="cd00712">
    <property type="entry name" value="AsnB"/>
    <property type="match status" value="1"/>
</dbReference>
<evidence type="ECO:0000256" key="6">
    <source>
        <dbReference type="ARBA" id="ARBA00022962"/>
    </source>
</evidence>
<evidence type="ECO:0000256" key="10">
    <source>
        <dbReference type="PIRSR" id="PIRSR001589-3"/>
    </source>
</evidence>
<keyword evidence="4 9" id="KW-0547">Nucleotide-binding</keyword>
<dbReference type="Gene3D" id="3.40.50.620">
    <property type="entry name" value="HUPs"/>
    <property type="match status" value="2"/>
</dbReference>
<keyword evidence="6 8" id="KW-0315">Glutamine amidotransferase</keyword>
<dbReference type="InterPro" id="IPR006426">
    <property type="entry name" value="Asn_synth_AEB"/>
</dbReference>
<feature type="binding site" evidence="9">
    <location>
        <position position="102"/>
    </location>
    <ligand>
        <name>L-glutamine</name>
        <dbReference type="ChEBI" id="CHEBI:58359"/>
    </ligand>
</feature>
<comment type="similarity">
    <text evidence="2">Belongs to the asparagine synthetase family.</text>
</comment>
<evidence type="ECO:0000313" key="12">
    <source>
        <dbReference type="EMBL" id="MBT0666530.1"/>
    </source>
</evidence>
<dbReference type="CDD" id="cd01991">
    <property type="entry name" value="Asn_synthase_B_C"/>
    <property type="match status" value="1"/>
</dbReference>
<dbReference type="SUPFAM" id="SSF52402">
    <property type="entry name" value="Adenine nucleotide alpha hydrolases-like"/>
    <property type="match status" value="1"/>
</dbReference>
<feature type="domain" description="Glutamine amidotransferase type-2" evidence="11">
    <location>
        <begin position="2"/>
        <end position="217"/>
    </location>
</feature>
<accession>A0AAW4LAA3</accession>
<dbReference type="Pfam" id="PF13537">
    <property type="entry name" value="GATase_7"/>
    <property type="match status" value="1"/>
</dbReference>
<dbReference type="EMBL" id="JAHCVJ010000013">
    <property type="protein sequence ID" value="MBT0666530.1"/>
    <property type="molecule type" value="Genomic_DNA"/>
</dbReference>
<organism evidence="12 13">
    <name type="scientific">Geoanaerobacter pelophilus</name>
    <dbReference type="NCBI Taxonomy" id="60036"/>
    <lineage>
        <taxon>Bacteria</taxon>
        <taxon>Pseudomonadati</taxon>
        <taxon>Thermodesulfobacteriota</taxon>
        <taxon>Desulfuromonadia</taxon>
        <taxon>Geobacterales</taxon>
        <taxon>Geobacteraceae</taxon>
        <taxon>Geoanaerobacter</taxon>
    </lineage>
</organism>
<gene>
    <name evidence="12" type="primary">asnB</name>
    <name evidence="12" type="ORF">KI809_19650</name>
</gene>
<dbReference type="PANTHER" id="PTHR43284:SF1">
    <property type="entry name" value="ASPARAGINE SYNTHETASE"/>
    <property type="match status" value="1"/>
</dbReference>
<dbReference type="NCBIfam" id="TIGR01536">
    <property type="entry name" value="asn_synth_AEB"/>
    <property type="match status" value="1"/>
</dbReference>
<dbReference type="AlphaFoldDB" id="A0AAW4LAA3"/>
<evidence type="ECO:0000256" key="8">
    <source>
        <dbReference type="PIRSR" id="PIRSR001589-1"/>
    </source>
</evidence>